<feature type="transmembrane region" description="Helical" evidence="2">
    <location>
        <begin position="134"/>
        <end position="158"/>
    </location>
</feature>
<feature type="region of interest" description="Disordered" evidence="1">
    <location>
        <begin position="167"/>
        <end position="207"/>
    </location>
</feature>
<evidence type="ECO:0000259" key="4">
    <source>
        <dbReference type="PROSITE" id="PS50011"/>
    </source>
</evidence>
<feature type="compositionally biased region" description="Polar residues" evidence="1">
    <location>
        <begin position="701"/>
        <end position="720"/>
    </location>
</feature>
<evidence type="ECO:0000313" key="6">
    <source>
        <dbReference type="Proteomes" id="UP001489004"/>
    </source>
</evidence>
<feature type="compositionally biased region" description="Polar residues" evidence="1">
    <location>
        <begin position="763"/>
        <end position="788"/>
    </location>
</feature>
<evidence type="ECO:0000256" key="3">
    <source>
        <dbReference type="SAM" id="SignalP"/>
    </source>
</evidence>
<feature type="region of interest" description="Disordered" evidence="1">
    <location>
        <begin position="699"/>
        <end position="736"/>
    </location>
</feature>
<dbReference type="GO" id="GO:0004674">
    <property type="term" value="F:protein serine/threonine kinase activity"/>
    <property type="evidence" value="ECO:0007669"/>
    <property type="project" value="TreeGrafter"/>
</dbReference>
<feature type="signal peptide" evidence="3">
    <location>
        <begin position="1"/>
        <end position="29"/>
    </location>
</feature>
<dbReference type="PANTHER" id="PTHR44329">
    <property type="entry name" value="SERINE/THREONINE-PROTEIN KINASE TNNI3K-RELATED"/>
    <property type="match status" value="1"/>
</dbReference>
<reference evidence="5 6" key="1">
    <citation type="journal article" date="2024" name="Nat. Commun.">
        <title>Phylogenomics reveals the evolutionary origins of lichenization in chlorophyte algae.</title>
        <authorList>
            <person name="Puginier C."/>
            <person name="Libourel C."/>
            <person name="Otte J."/>
            <person name="Skaloud P."/>
            <person name="Haon M."/>
            <person name="Grisel S."/>
            <person name="Petersen M."/>
            <person name="Berrin J.G."/>
            <person name="Delaux P.M."/>
            <person name="Dal Grande F."/>
            <person name="Keller J."/>
        </authorList>
    </citation>
    <scope>NUCLEOTIDE SEQUENCE [LARGE SCALE GENOMIC DNA]</scope>
    <source>
        <strain evidence="5 6">SAG 2043</strain>
    </source>
</reference>
<gene>
    <name evidence="5" type="ORF">WJX72_006103</name>
</gene>
<evidence type="ECO:0000256" key="2">
    <source>
        <dbReference type="SAM" id="Phobius"/>
    </source>
</evidence>
<feature type="region of interest" description="Disordered" evidence="1">
    <location>
        <begin position="526"/>
        <end position="618"/>
    </location>
</feature>
<dbReference type="InterPro" id="IPR001245">
    <property type="entry name" value="Ser-Thr/Tyr_kinase_cat_dom"/>
</dbReference>
<keyword evidence="6" id="KW-1185">Reference proteome</keyword>
<accession>A0AAW1R7G1</accession>
<dbReference type="InterPro" id="IPR051681">
    <property type="entry name" value="Ser/Thr_Kinases-Pseudokinases"/>
</dbReference>
<feature type="domain" description="Protein kinase" evidence="4">
    <location>
        <begin position="900"/>
        <end position="1145"/>
    </location>
</feature>
<organism evidence="5 6">
    <name type="scientific">[Myrmecia] bisecta</name>
    <dbReference type="NCBI Taxonomy" id="41462"/>
    <lineage>
        <taxon>Eukaryota</taxon>
        <taxon>Viridiplantae</taxon>
        <taxon>Chlorophyta</taxon>
        <taxon>core chlorophytes</taxon>
        <taxon>Trebouxiophyceae</taxon>
        <taxon>Trebouxiales</taxon>
        <taxon>Trebouxiaceae</taxon>
        <taxon>Myrmecia</taxon>
    </lineage>
</organism>
<protein>
    <recommendedName>
        <fullName evidence="4">Protein kinase domain-containing protein</fullName>
    </recommendedName>
</protein>
<dbReference type="PROSITE" id="PS50011">
    <property type="entry name" value="PROTEIN_KINASE_DOM"/>
    <property type="match status" value="1"/>
</dbReference>
<keyword evidence="2" id="KW-0472">Membrane</keyword>
<dbReference type="EMBL" id="JALJOR010000001">
    <property type="protein sequence ID" value="KAK9829478.1"/>
    <property type="molecule type" value="Genomic_DNA"/>
</dbReference>
<name>A0AAW1R7G1_9CHLO</name>
<keyword evidence="3" id="KW-0732">Signal</keyword>
<dbReference type="Proteomes" id="UP001489004">
    <property type="component" value="Unassembled WGS sequence"/>
</dbReference>
<keyword evidence="2" id="KW-0812">Transmembrane</keyword>
<dbReference type="InterPro" id="IPR011009">
    <property type="entry name" value="Kinase-like_dom_sf"/>
</dbReference>
<comment type="caution">
    <text evidence="5">The sequence shown here is derived from an EMBL/GenBank/DDBJ whole genome shotgun (WGS) entry which is preliminary data.</text>
</comment>
<feature type="region of interest" description="Disordered" evidence="1">
    <location>
        <begin position="404"/>
        <end position="431"/>
    </location>
</feature>
<dbReference type="Pfam" id="PF07714">
    <property type="entry name" value="PK_Tyr_Ser-Thr"/>
    <property type="match status" value="1"/>
</dbReference>
<feature type="region of interest" description="Disordered" evidence="1">
    <location>
        <begin position="448"/>
        <end position="485"/>
    </location>
</feature>
<dbReference type="SUPFAM" id="SSF56112">
    <property type="entry name" value="Protein kinase-like (PK-like)"/>
    <property type="match status" value="1"/>
</dbReference>
<feature type="chain" id="PRO_5043587267" description="Protein kinase domain-containing protein" evidence="3">
    <location>
        <begin position="30"/>
        <end position="1191"/>
    </location>
</feature>
<dbReference type="GO" id="GO:0005524">
    <property type="term" value="F:ATP binding"/>
    <property type="evidence" value="ECO:0007669"/>
    <property type="project" value="InterPro"/>
</dbReference>
<feature type="compositionally biased region" description="Polar residues" evidence="1">
    <location>
        <begin position="461"/>
        <end position="470"/>
    </location>
</feature>
<evidence type="ECO:0000256" key="1">
    <source>
        <dbReference type="SAM" id="MobiDB-lite"/>
    </source>
</evidence>
<dbReference type="Gene3D" id="1.10.510.10">
    <property type="entry name" value="Transferase(Phosphotransferase) domain 1"/>
    <property type="match status" value="1"/>
</dbReference>
<sequence>MRKRCRLAVTWRALCLQLLLWLAQHGVAAQQPSPPGDVILGLVQTMLTLQGDVVPFTGALQAALISSLTDTLTVMSQHIQVQQQLRALQRDPSMLQARLATKGFSNIKTNIMTIEITATSARAGSTGSGSTNHVLIIVIVVLVGACAVALAGIVWLILRRKRKQRQARDLETIMSSGDIKSDAGSDNPGNSRRPLQQPGAEHSSEAASKGFHALEVAGPQASSSRKLRRIPNPLMEPVRVDRRVAPRRNAIDAAATLAAKVNAKGSANSLTTFASNGHVAAAGTTGAVAIARELRARSCPAHLETAFAALDALQEAPFPPAKLSADGGFEGLSVPSELPPGCNAFAGAFAPPAQLATAVPNASIVAQPAAADGQDMGRLSGPSELPRVDNAFAGNVTWGALPAPAMSGPRSSDAAAGPLTSDISTSLPGSSELDPGVIASAGAFAPLPSFPQEGPDAVAATQYQQSGSATPPSPSQLPPGANAFTGVCTPTSLQLAANPTGSLASWPVPSELPPGLNACAAGFSPPQSAVAPRPLSPRGSAASANGHPLAAHAAGSLSGFPSASLQGDTPPRHRPPVSNAFAWSQSDTGYGPHLGSSNTSARAQHDTSAAQQLDSQPFTGFPPAALLDTPTMEQQPLLSNPFAGFQLPSVSNPFASPQQPPMFNAFAGSGGAHQPPPGSNAFAFPAVFAASGLPARLHNPFASTTSTPMSHQTFQRNTSAAPAVHHSSGHESFSSKLSAGYVPSKASQNALARTLSAGASSMSRSAFPSAHSMGQSAGMQHRSSNSRADSGPPRSYDAVQHFYLHYANNWNANAAPWKPPVLPADGRITPMGSHYSRHFSSAGTEASGLHSRFSSNTSDVSVLRFGTNNDANDAGMVTAQLLFSEWEIPPEEIEICKDENGADIRLSEGSYFILLKGVLSGVLNVAIKVVEFMQDTVPKELVTEVAVKLKELNYGPNIAHFHGASFIDEQRALLVFELVEGGNLRAALVRDPAGMSWHNQGKRLALQLAQGLAILHSNCIVHRNLKSSNILIDEDLTVKIADVGLVKIARACRKFRNKMVSSFDWAAPELVMGQRYDTPADIFSFGVVLWEICTTEIPIRGALRDVRVPEECPASVADIIHACMAQDPAGRPTADQLIAMISQEISQDISQDISQEIGQEIGQEFGSGGDHADSWAASIGIANAGVSTAGR</sequence>
<evidence type="ECO:0000313" key="5">
    <source>
        <dbReference type="EMBL" id="KAK9829478.1"/>
    </source>
</evidence>
<feature type="compositionally biased region" description="Polar residues" evidence="1">
    <location>
        <begin position="595"/>
        <end position="618"/>
    </location>
</feature>
<dbReference type="AlphaFoldDB" id="A0AAW1R7G1"/>
<proteinExistence type="predicted"/>
<keyword evidence="2" id="KW-1133">Transmembrane helix</keyword>
<feature type="region of interest" description="Disordered" evidence="1">
    <location>
        <begin position="763"/>
        <end position="794"/>
    </location>
</feature>
<dbReference type="InterPro" id="IPR000719">
    <property type="entry name" value="Prot_kinase_dom"/>
</dbReference>